<name>A0AAD9QKK2_ACRCE</name>
<organism evidence="1 2">
    <name type="scientific">Acropora cervicornis</name>
    <name type="common">Staghorn coral</name>
    <dbReference type="NCBI Taxonomy" id="6130"/>
    <lineage>
        <taxon>Eukaryota</taxon>
        <taxon>Metazoa</taxon>
        <taxon>Cnidaria</taxon>
        <taxon>Anthozoa</taxon>
        <taxon>Hexacorallia</taxon>
        <taxon>Scleractinia</taxon>
        <taxon>Astrocoeniina</taxon>
        <taxon>Acroporidae</taxon>
        <taxon>Acropora</taxon>
    </lineage>
</organism>
<protein>
    <submittedName>
        <fullName evidence="1">Uncharacterized protein</fullName>
    </submittedName>
</protein>
<dbReference type="AlphaFoldDB" id="A0AAD9QKK2"/>
<keyword evidence="2" id="KW-1185">Reference proteome</keyword>
<gene>
    <name evidence="1" type="ORF">P5673_013892</name>
</gene>
<evidence type="ECO:0000313" key="2">
    <source>
        <dbReference type="Proteomes" id="UP001249851"/>
    </source>
</evidence>
<reference evidence="1" key="1">
    <citation type="journal article" date="2023" name="G3 (Bethesda)">
        <title>Whole genome assembly and annotation of the endangered Caribbean coral Acropora cervicornis.</title>
        <authorList>
            <person name="Selwyn J.D."/>
            <person name="Vollmer S.V."/>
        </authorList>
    </citation>
    <scope>NUCLEOTIDE SEQUENCE</scope>
    <source>
        <strain evidence="1">K2</strain>
    </source>
</reference>
<accession>A0AAD9QKK2</accession>
<reference evidence="1" key="2">
    <citation type="journal article" date="2023" name="Science">
        <title>Genomic signatures of disease resistance in endangered staghorn corals.</title>
        <authorList>
            <person name="Vollmer S.V."/>
            <person name="Selwyn J.D."/>
            <person name="Despard B.A."/>
            <person name="Roesel C.L."/>
        </authorList>
    </citation>
    <scope>NUCLEOTIDE SEQUENCE</scope>
    <source>
        <strain evidence="1">K2</strain>
    </source>
</reference>
<dbReference type="Proteomes" id="UP001249851">
    <property type="component" value="Unassembled WGS sequence"/>
</dbReference>
<proteinExistence type="predicted"/>
<dbReference type="EMBL" id="JARQWQ010000027">
    <property type="protein sequence ID" value="KAK2562917.1"/>
    <property type="molecule type" value="Genomic_DNA"/>
</dbReference>
<comment type="caution">
    <text evidence="1">The sequence shown here is derived from an EMBL/GenBank/DDBJ whole genome shotgun (WGS) entry which is preliminary data.</text>
</comment>
<evidence type="ECO:0000313" key="1">
    <source>
        <dbReference type="EMBL" id="KAK2562917.1"/>
    </source>
</evidence>
<sequence length="112" mass="12779">MTGVNSCRKRSIAFSYCSLDIARLLNVMLISLKARILVKQILRNHFSSNVPDKIIEANSILGNMIQDFRKKVKNLLTHGLLLFKQASFPVPGKKEKKKRNGFIYVEKNEAKC</sequence>